<evidence type="ECO:0000313" key="3">
    <source>
        <dbReference type="Proteomes" id="UP001470230"/>
    </source>
</evidence>
<dbReference type="Proteomes" id="UP001470230">
    <property type="component" value="Unassembled WGS sequence"/>
</dbReference>
<keyword evidence="3" id="KW-1185">Reference proteome</keyword>
<dbReference type="EMBL" id="JAPFFF010000023">
    <property type="protein sequence ID" value="KAK8852391.1"/>
    <property type="molecule type" value="Genomic_DNA"/>
</dbReference>
<reference evidence="2 3" key="1">
    <citation type="submission" date="2024-04" db="EMBL/GenBank/DDBJ databases">
        <title>Tritrichomonas musculus Genome.</title>
        <authorList>
            <person name="Alves-Ferreira E."/>
            <person name="Grigg M."/>
            <person name="Lorenzi H."/>
            <person name="Galac M."/>
        </authorList>
    </citation>
    <scope>NUCLEOTIDE SEQUENCE [LARGE SCALE GENOMIC DNA]</scope>
    <source>
        <strain evidence="2 3">EAF2021</strain>
    </source>
</reference>
<organism evidence="2 3">
    <name type="scientific">Tritrichomonas musculus</name>
    <dbReference type="NCBI Taxonomy" id="1915356"/>
    <lineage>
        <taxon>Eukaryota</taxon>
        <taxon>Metamonada</taxon>
        <taxon>Parabasalia</taxon>
        <taxon>Tritrichomonadida</taxon>
        <taxon>Tritrichomonadidae</taxon>
        <taxon>Tritrichomonas</taxon>
    </lineage>
</organism>
<feature type="coiled-coil region" evidence="1">
    <location>
        <begin position="430"/>
        <end position="490"/>
    </location>
</feature>
<accession>A0ABR2HTK1</accession>
<proteinExistence type="predicted"/>
<feature type="coiled-coil region" evidence="1">
    <location>
        <begin position="27"/>
        <end position="54"/>
    </location>
</feature>
<comment type="caution">
    <text evidence="2">The sequence shown here is derived from an EMBL/GenBank/DDBJ whole genome shotgun (WGS) entry which is preliminary data.</text>
</comment>
<protein>
    <submittedName>
        <fullName evidence="2">Uncharacterized protein</fullName>
    </submittedName>
</protein>
<sequence length="810" mass="95827">MNQIRSSITTVHEIAQNTYDNTILESLQSKVAEILHLQEKIAELEMKLKIEIESNKLQTAEFAFREEEYKIEIKTLKENIEIFQKGLFQSFDKKNSHYYEVDVLLKTEKEKAERLTNKLAKWKSKAKFLFEENEKLQIEIEEIKKNDKENQHSMNQLIECENLRRQSENQRKQLENQMKQLTIQFKQSETKRNQSENQVIQLENQIKHLEKQIKQLEKQIKQSENQRKQSENQVIQLENQIKQSEKLIKQSETQRKQAENQTKQLEVQIKQVKERAEQALIDKDNEIDDIKNNAEEEKKELLARIKKLEQDIKTNSDKFNNKLTNLKNQYTDKLKDKDDELKEDQNQKENQINELNEENDRLRSNIDKLSNHIKELEQKLSSNQKKLRNFELEFDLVAKSLDVTPGKANDHEWDPINNKIKELLEKSEQLDKTLHENEFLRKRLNTATDEIQKQKIIQKTPKEEQDDELIKTLQLSLHQTRDELEKTQVNLSYYKLRSSFSKLIDHQQSRALNSFLDLHSSIFPCDQSNFRPIILTIIFGLRFPKLAKNKNINFDPRNLLMYRGRSELSFDKKVGDFRQKILDLEHEILFLKQNIEDVKSEASKIVQEKEENSRSANSKINYQYEKQINQLKQQINHLTKELSRHVSSDTYNNVCSNAEKLEGANKTLKEENKKLSNLLDKRNKRYDELKKKFRSYILASDHQAKIYNQTKQSFDDKVKENETLKTLLGEKNKEILALERLVSRHEANNQAAVNSCACIIAENESLNNHLQGNCEQFCESPKCKELRGKCLICSINQEFLGNYNYNYCCC</sequence>
<gene>
    <name evidence="2" type="ORF">M9Y10_017365</name>
</gene>
<feature type="coiled-coil region" evidence="1">
    <location>
        <begin position="105"/>
        <end position="393"/>
    </location>
</feature>
<feature type="coiled-coil region" evidence="1">
    <location>
        <begin position="581"/>
        <end position="692"/>
    </location>
</feature>
<name>A0ABR2HTK1_9EUKA</name>
<keyword evidence="1" id="KW-0175">Coiled coil</keyword>
<dbReference type="Gene3D" id="1.20.5.170">
    <property type="match status" value="1"/>
</dbReference>
<evidence type="ECO:0000256" key="1">
    <source>
        <dbReference type="SAM" id="Coils"/>
    </source>
</evidence>
<dbReference type="SUPFAM" id="SSF57997">
    <property type="entry name" value="Tropomyosin"/>
    <property type="match status" value="1"/>
</dbReference>
<evidence type="ECO:0000313" key="2">
    <source>
        <dbReference type="EMBL" id="KAK8852391.1"/>
    </source>
</evidence>